<accession>A0A7K0ESZ5</accession>
<dbReference type="AlphaFoldDB" id="A0A7K0ESZ5"/>
<name>A0A7K0ESZ5_9BACT</name>
<evidence type="ECO:0000313" key="1">
    <source>
        <dbReference type="EMBL" id="MRS64945.1"/>
    </source>
</evidence>
<organism evidence="1 2">
    <name type="scientific">Larkinella terrae</name>
    <dbReference type="NCBI Taxonomy" id="2025311"/>
    <lineage>
        <taxon>Bacteria</taxon>
        <taxon>Pseudomonadati</taxon>
        <taxon>Bacteroidota</taxon>
        <taxon>Cytophagia</taxon>
        <taxon>Cytophagales</taxon>
        <taxon>Spirosomataceae</taxon>
        <taxon>Larkinella</taxon>
    </lineage>
</organism>
<dbReference type="Proteomes" id="UP000441754">
    <property type="component" value="Unassembled WGS sequence"/>
</dbReference>
<keyword evidence="2" id="KW-1185">Reference proteome</keyword>
<protein>
    <recommendedName>
        <fullName evidence="3">Nucleotidyl transferase AbiEii/AbiGii toxin family protein</fullName>
    </recommendedName>
</protein>
<evidence type="ECO:0008006" key="3">
    <source>
        <dbReference type="Google" id="ProtNLM"/>
    </source>
</evidence>
<reference evidence="1 2" key="1">
    <citation type="journal article" date="2018" name="Antonie Van Leeuwenhoek">
        <title>Larkinella terrae sp. nov., isolated from soil on Jeju Island, South Korea.</title>
        <authorList>
            <person name="Ten L.N."/>
            <person name="Jeon J."/>
            <person name="Park S.J."/>
            <person name="Park S."/>
            <person name="Lee S.Y."/>
            <person name="Kim M.K."/>
            <person name="Jung H.Y."/>
        </authorList>
    </citation>
    <scope>NUCLEOTIDE SEQUENCE [LARGE SCALE GENOMIC DNA]</scope>
    <source>
        <strain evidence="1 2">KCTC 52001</strain>
    </source>
</reference>
<evidence type="ECO:0000313" key="2">
    <source>
        <dbReference type="Proteomes" id="UP000441754"/>
    </source>
</evidence>
<sequence length="235" mass="26848">MELMADYVNLTDIRAVAMALENLEEKAVFVGGATVQLYASGYAATESRPTQDIDVVIALVSYSDSTELDRKLVNLGFKNDVMSGVICRYIYQDIVVDVMPTESSSLGFSNRWYAEGINQAILYPIDSESSIYIFTAPYFLASKLEAFKSYRHGKDFRMNSDFEDIIYVFDNRIEIENEIRNSPVSVRKYLAKELKNLLNHPDIQEGISVHLEYSTSGQRTQRILTIWDNFIKTVW</sequence>
<gene>
    <name evidence="1" type="ORF">GJJ30_26845</name>
</gene>
<dbReference type="EMBL" id="WJXZ01000014">
    <property type="protein sequence ID" value="MRS64945.1"/>
    <property type="molecule type" value="Genomic_DNA"/>
</dbReference>
<proteinExistence type="predicted"/>
<comment type="caution">
    <text evidence="1">The sequence shown here is derived from an EMBL/GenBank/DDBJ whole genome shotgun (WGS) entry which is preliminary data.</text>
</comment>